<gene>
    <name evidence="1" type="ORF">A0U91_14820</name>
</gene>
<dbReference type="EMBL" id="CP014688">
    <property type="protein sequence ID" value="AQT06296.1"/>
    <property type="molecule type" value="Genomic_DNA"/>
</dbReference>
<evidence type="ECO:0000313" key="2">
    <source>
        <dbReference type="Proteomes" id="UP000189055"/>
    </source>
</evidence>
<evidence type="ECO:0000313" key="1">
    <source>
        <dbReference type="EMBL" id="AQT06296.1"/>
    </source>
</evidence>
<organism evidence="1 2">
    <name type="scientific">Acetobacter persici</name>
    <dbReference type="NCBI Taxonomy" id="1076596"/>
    <lineage>
        <taxon>Bacteria</taxon>
        <taxon>Pseudomonadati</taxon>
        <taxon>Pseudomonadota</taxon>
        <taxon>Alphaproteobacteria</taxon>
        <taxon>Acetobacterales</taxon>
        <taxon>Acetobacteraceae</taxon>
        <taxon>Acetobacter</taxon>
    </lineage>
</organism>
<sequence>MTNRISDDLRAQIGASAPVSPHEQITVAEEGIPVVMLMRDPSAKTGFDETLERVGTAVGVCSGGLLVFAALLNSHEELDPIVNMDLEAEMRNVMNASALHRNGDNVRLVMSRSLPGVTAYISHPVESKGERELFLTSVSGEITARSIQEFILWARKEVEALDAEAVDGDED</sequence>
<dbReference type="KEGG" id="aper:A0U91_14820"/>
<geneLocation type="plasmid" evidence="2">
    <name>pac1084_1</name>
</geneLocation>
<name>A0A1U9LIN2_9PROT</name>
<dbReference type="Proteomes" id="UP000189055">
    <property type="component" value="Plasmid pAC1084_1"/>
</dbReference>
<protein>
    <submittedName>
        <fullName evidence="1">Uncharacterized protein</fullName>
    </submittedName>
</protein>
<dbReference type="AlphaFoldDB" id="A0A1U9LIN2"/>
<proteinExistence type="predicted"/>
<keyword evidence="1" id="KW-0614">Plasmid</keyword>
<accession>A0A1U9LIN2</accession>
<reference evidence="1 2" key="1">
    <citation type="submission" date="2016-03" db="EMBL/GenBank/DDBJ databases">
        <title>Acetic acid bacteria sequencing.</title>
        <authorList>
            <person name="Brandt J."/>
            <person name="Jakob F."/>
            <person name="Vogel R.F."/>
        </authorList>
    </citation>
    <scope>NUCLEOTIDE SEQUENCE [LARGE SCALE GENOMIC DNA]</scope>
    <source>
        <strain evidence="1 2">TMW2.1084</strain>
        <plasmid evidence="2">pac1084_1</plasmid>
    </source>
</reference>